<feature type="transmembrane region" description="Helical" evidence="1">
    <location>
        <begin position="356"/>
        <end position="373"/>
    </location>
</feature>
<organism evidence="2 3">
    <name type="scientific">Candidatus Nealsonbacteria bacterium CG09_land_8_20_14_0_10_42_14</name>
    <dbReference type="NCBI Taxonomy" id="1974707"/>
    <lineage>
        <taxon>Bacteria</taxon>
        <taxon>Candidatus Nealsoniibacteriota</taxon>
    </lineage>
</organism>
<feature type="transmembrane region" description="Helical" evidence="1">
    <location>
        <begin position="464"/>
        <end position="487"/>
    </location>
</feature>
<dbReference type="InterPro" id="IPR029044">
    <property type="entry name" value="Nucleotide-diphossugar_trans"/>
</dbReference>
<accession>A0A2H0WZZ5</accession>
<keyword evidence="1" id="KW-0812">Transmembrane</keyword>
<dbReference type="Gene3D" id="3.90.550.10">
    <property type="entry name" value="Spore Coat Polysaccharide Biosynthesis Protein SpsA, Chain A"/>
    <property type="match status" value="1"/>
</dbReference>
<feature type="transmembrane region" description="Helical" evidence="1">
    <location>
        <begin position="393"/>
        <end position="412"/>
    </location>
</feature>
<feature type="transmembrane region" description="Helical" evidence="1">
    <location>
        <begin position="50"/>
        <end position="72"/>
    </location>
</feature>
<gene>
    <name evidence="2" type="ORF">COT59_00225</name>
</gene>
<proteinExistence type="predicted"/>
<evidence type="ECO:0000313" key="2">
    <source>
        <dbReference type="EMBL" id="PIS17518.1"/>
    </source>
</evidence>
<evidence type="ECO:0000313" key="3">
    <source>
        <dbReference type="Proteomes" id="UP000229675"/>
    </source>
</evidence>
<comment type="caution">
    <text evidence="2">The sequence shown here is derived from an EMBL/GenBank/DDBJ whole genome shotgun (WGS) entry which is preliminary data.</text>
</comment>
<reference evidence="3" key="1">
    <citation type="submission" date="2017-09" db="EMBL/GenBank/DDBJ databases">
        <title>Depth-based differentiation of microbial function through sediment-hosted aquifers and enrichment of novel symbionts in the deep terrestrial subsurface.</title>
        <authorList>
            <person name="Probst A.J."/>
            <person name="Ladd B."/>
            <person name="Jarett J.K."/>
            <person name="Geller-Mcgrath D.E."/>
            <person name="Sieber C.M.K."/>
            <person name="Emerson J.B."/>
            <person name="Anantharaman K."/>
            <person name="Thomas B.C."/>
            <person name="Malmstrom R."/>
            <person name="Stieglmeier M."/>
            <person name="Klingl A."/>
            <person name="Woyke T."/>
            <person name="Ryan C.M."/>
            <person name="Banfield J.F."/>
        </authorList>
    </citation>
    <scope>NUCLEOTIDE SEQUENCE [LARGE SCALE GENOMIC DNA]</scope>
</reference>
<name>A0A2H0WZZ5_9BACT</name>
<sequence>MIPYYLKIGRAADLKNKKEKMIYRALEIFPGALSWLTLILVILLSWLKPVWMAVFIIVFVIYWLFRAVYFSFHLNACYRQMRKNEKIDWLKKLEKFKNWRKIYQLVILPLYQEPFNIVKSSFQSLLDSDWPKDRIIVVLTCEEAGGEKTREVASALEKEFSGKFFKFLITYHPKDLPGEIAGKGSNDAWGSREAKEKIVDPLKIPYENVIVSSLDADTCCFPKYFSCLAYHYLSVASPTRTSFQPVPLFINNVWQATPVSRLFAFSASFWEMMCQERPEKLLTFSSHAMSFQALVDVDFRQTNVVSDDSRILWQCFLKYDGDYQTVPLYYPISMDANVAPTLWKTMKNVYKQQRRWAYGVGDIPYFLFGFLKNKKIPLTKKLHWFFVVLETHWSWATASFVILLLGWLPIVLGGEAFRQTLLSYSLPNFTRNILTLGMIGLIASAYFSIMLLPPKPPDYGKRKYLFLVLEWVLLPAIMIFFTALPSLEAQTRWLWGRYLGFWHTPKMRK</sequence>
<dbReference type="PANTHER" id="PTHR36851">
    <property type="entry name" value="UNNAMED PRODUCT"/>
    <property type="match status" value="1"/>
</dbReference>
<feature type="transmembrane region" description="Helical" evidence="1">
    <location>
        <begin position="433"/>
        <end position="452"/>
    </location>
</feature>
<protein>
    <recommendedName>
        <fullName evidence="4">Glycosyltransferase 2-like domain-containing protein</fullName>
    </recommendedName>
</protein>
<evidence type="ECO:0008006" key="4">
    <source>
        <dbReference type="Google" id="ProtNLM"/>
    </source>
</evidence>
<dbReference type="Proteomes" id="UP000229675">
    <property type="component" value="Unassembled WGS sequence"/>
</dbReference>
<keyword evidence="1" id="KW-0472">Membrane</keyword>
<keyword evidence="1" id="KW-1133">Transmembrane helix</keyword>
<dbReference type="PANTHER" id="PTHR36851:SF1">
    <property type="entry name" value="GLYCO_TRANS_2-LIKE DOMAIN-CONTAINING PROTEIN"/>
    <property type="match status" value="1"/>
</dbReference>
<feature type="transmembrane region" description="Helical" evidence="1">
    <location>
        <begin position="21"/>
        <end position="44"/>
    </location>
</feature>
<dbReference type="SUPFAM" id="SSF53448">
    <property type="entry name" value="Nucleotide-diphospho-sugar transferases"/>
    <property type="match status" value="1"/>
</dbReference>
<dbReference type="AlphaFoldDB" id="A0A2H0WZZ5"/>
<evidence type="ECO:0000256" key="1">
    <source>
        <dbReference type="SAM" id="Phobius"/>
    </source>
</evidence>
<dbReference type="EMBL" id="PEZD01000006">
    <property type="protein sequence ID" value="PIS17518.1"/>
    <property type="molecule type" value="Genomic_DNA"/>
</dbReference>